<organism evidence="2 3">
    <name type="scientific">Hydnum rufescens UP504</name>
    <dbReference type="NCBI Taxonomy" id="1448309"/>
    <lineage>
        <taxon>Eukaryota</taxon>
        <taxon>Fungi</taxon>
        <taxon>Dikarya</taxon>
        <taxon>Basidiomycota</taxon>
        <taxon>Agaricomycotina</taxon>
        <taxon>Agaricomycetes</taxon>
        <taxon>Cantharellales</taxon>
        <taxon>Hydnaceae</taxon>
        <taxon>Hydnum</taxon>
    </lineage>
</organism>
<protein>
    <submittedName>
        <fullName evidence="2">Uncharacterized protein</fullName>
    </submittedName>
</protein>
<keyword evidence="1" id="KW-0812">Transmembrane</keyword>
<keyword evidence="1" id="KW-1133">Transmembrane helix</keyword>
<sequence length="149" mass="16832">MGGFSDDSISIMVITSWWLVYYHCIVVASLSITAVSLHCLALWRWPTLAFEFHIPPFCIGIKSCSHHATQSHRQLVAQMIEHYRSSRIVALSKLTLASQGSRALTHSQIPHPARHGSAMHSGPYHCGRLQRYRRPSEERITPHNPSLLP</sequence>
<reference evidence="2" key="1">
    <citation type="journal article" date="2020" name="Nat. Commun.">
        <title>Large-scale genome sequencing of mycorrhizal fungi provides insights into the early evolution of symbiotic traits.</title>
        <authorList>
            <person name="Miyauchi S."/>
            <person name="Kiss E."/>
            <person name="Kuo A."/>
            <person name="Drula E."/>
            <person name="Kohler A."/>
            <person name="Sanchez-Garcia M."/>
            <person name="Morin E."/>
            <person name="Andreopoulos B."/>
            <person name="Barry K.W."/>
            <person name="Bonito G."/>
            <person name="Buee M."/>
            <person name="Carver A."/>
            <person name="Chen C."/>
            <person name="Cichocki N."/>
            <person name="Clum A."/>
            <person name="Culley D."/>
            <person name="Crous P.W."/>
            <person name="Fauchery L."/>
            <person name="Girlanda M."/>
            <person name="Hayes R.D."/>
            <person name="Keri Z."/>
            <person name="LaButti K."/>
            <person name="Lipzen A."/>
            <person name="Lombard V."/>
            <person name="Magnuson J."/>
            <person name="Maillard F."/>
            <person name="Murat C."/>
            <person name="Nolan M."/>
            <person name="Ohm R.A."/>
            <person name="Pangilinan J."/>
            <person name="Pereira M.F."/>
            <person name="Perotto S."/>
            <person name="Peter M."/>
            <person name="Pfister S."/>
            <person name="Riley R."/>
            <person name="Sitrit Y."/>
            <person name="Stielow J.B."/>
            <person name="Szollosi G."/>
            <person name="Zifcakova L."/>
            <person name="Stursova M."/>
            <person name="Spatafora J.W."/>
            <person name="Tedersoo L."/>
            <person name="Vaario L.M."/>
            <person name="Yamada A."/>
            <person name="Yan M."/>
            <person name="Wang P."/>
            <person name="Xu J."/>
            <person name="Bruns T."/>
            <person name="Baldrian P."/>
            <person name="Vilgalys R."/>
            <person name="Dunand C."/>
            <person name="Henrissat B."/>
            <person name="Grigoriev I.V."/>
            <person name="Hibbett D."/>
            <person name="Nagy L.G."/>
            <person name="Martin F.M."/>
        </authorList>
    </citation>
    <scope>NUCLEOTIDE SEQUENCE</scope>
    <source>
        <strain evidence="2">UP504</strain>
    </source>
</reference>
<evidence type="ECO:0000313" key="2">
    <source>
        <dbReference type="EMBL" id="KAF9520021.1"/>
    </source>
</evidence>
<comment type="caution">
    <text evidence="2">The sequence shown here is derived from an EMBL/GenBank/DDBJ whole genome shotgun (WGS) entry which is preliminary data.</text>
</comment>
<evidence type="ECO:0000256" key="1">
    <source>
        <dbReference type="SAM" id="Phobius"/>
    </source>
</evidence>
<proteinExistence type="predicted"/>
<dbReference type="Proteomes" id="UP000886523">
    <property type="component" value="Unassembled WGS sequence"/>
</dbReference>
<feature type="transmembrane region" description="Helical" evidence="1">
    <location>
        <begin position="20"/>
        <end position="43"/>
    </location>
</feature>
<keyword evidence="1" id="KW-0472">Membrane</keyword>
<name>A0A9P6BC33_9AGAM</name>
<gene>
    <name evidence="2" type="ORF">BS47DRAFT_920654</name>
</gene>
<dbReference type="EMBL" id="MU128914">
    <property type="protein sequence ID" value="KAF9520021.1"/>
    <property type="molecule type" value="Genomic_DNA"/>
</dbReference>
<evidence type="ECO:0000313" key="3">
    <source>
        <dbReference type="Proteomes" id="UP000886523"/>
    </source>
</evidence>
<accession>A0A9P6BC33</accession>
<dbReference type="AlphaFoldDB" id="A0A9P6BC33"/>
<keyword evidence="3" id="KW-1185">Reference proteome</keyword>